<dbReference type="RefSeq" id="WP_111595944.1">
    <property type="nucleotide sequence ID" value="NZ_QLLL01000001.1"/>
</dbReference>
<dbReference type="AlphaFoldDB" id="A0A327R1Z7"/>
<reference evidence="2 3" key="1">
    <citation type="submission" date="2018-06" db="EMBL/GenBank/DDBJ databases">
        <title>Genomic Encyclopedia of Archaeal and Bacterial Type Strains, Phase II (KMG-II): from individual species to whole genera.</title>
        <authorList>
            <person name="Goeker M."/>
        </authorList>
    </citation>
    <scope>NUCLEOTIDE SEQUENCE [LARGE SCALE GENOMIC DNA]</scope>
    <source>
        <strain evidence="2 3">DSM 23857</strain>
    </source>
</reference>
<dbReference type="Pfam" id="PF00903">
    <property type="entry name" value="Glyoxalase"/>
    <property type="match status" value="1"/>
</dbReference>
<dbReference type="PROSITE" id="PS51819">
    <property type="entry name" value="VOC"/>
    <property type="match status" value="1"/>
</dbReference>
<name>A0A327R1Z7_9BACT</name>
<evidence type="ECO:0000259" key="1">
    <source>
        <dbReference type="PROSITE" id="PS51819"/>
    </source>
</evidence>
<feature type="domain" description="VOC" evidence="1">
    <location>
        <begin position="7"/>
        <end position="128"/>
    </location>
</feature>
<dbReference type="InterPro" id="IPR029068">
    <property type="entry name" value="Glyas_Bleomycin-R_OHBP_Dase"/>
</dbReference>
<proteinExistence type="predicted"/>
<dbReference type="InterPro" id="IPR037523">
    <property type="entry name" value="VOC_core"/>
</dbReference>
<accession>A0A327R1Z7</accession>
<keyword evidence="3" id="KW-1185">Reference proteome</keyword>
<protein>
    <recommendedName>
        <fullName evidence="1">VOC domain-containing protein</fullName>
    </recommendedName>
</protein>
<evidence type="ECO:0000313" key="3">
    <source>
        <dbReference type="Proteomes" id="UP000249547"/>
    </source>
</evidence>
<dbReference type="OrthoDB" id="9804235at2"/>
<dbReference type="Proteomes" id="UP000249547">
    <property type="component" value="Unassembled WGS sequence"/>
</dbReference>
<dbReference type="PANTHER" id="PTHR33993:SF2">
    <property type="entry name" value="VOC DOMAIN-CONTAINING PROTEIN"/>
    <property type="match status" value="1"/>
</dbReference>
<organism evidence="2 3">
    <name type="scientific">Chitinophaga skermanii</name>
    <dbReference type="NCBI Taxonomy" id="331697"/>
    <lineage>
        <taxon>Bacteria</taxon>
        <taxon>Pseudomonadati</taxon>
        <taxon>Bacteroidota</taxon>
        <taxon>Chitinophagia</taxon>
        <taxon>Chitinophagales</taxon>
        <taxon>Chitinophagaceae</taxon>
        <taxon>Chitinophaga</taxon>
    </lineage>
</organism>
<dbReference type="Gene3D" id="3.10.180.10">
    <property type="entry name" value="2,3-Dihydroxybiphenyl 1,2-Dioxygenase, domain 1"/>
    <property type="match status" value="1"/>
</dbReference>
<dbReference type="InterPro" id="IPR004360">
    <property type="entry name" value="Glyas_Fos-R_dOase_dom"/>
</dbReference>
<dbReference type="InterPro" id="IPR052164">
    <property type="entry name" value="Anthracycline_SecMetBiosynth"/>
</dbReference>
<evidence type="ECO:0000313" key="2">
    <source>
        <dbReference type="EMBL" id="RAJ10816.1"/>
    </source>
</evidence>
<dbReference type="PANTHER" id="PTHR33993">
    <property type="entry name" value="GLYOXALASE-RELATED"/>
    <property type="match status" value="1"/>
</dbReference>
<comment type="caution">
    <text evidence="2">The sequence shown here is derived from an EMBL/GenBank/DDBJ whole genome shotgun (WGS) entry which is preliminary data.</text>
</comment>
<gene>
    <name evidence="2" type="ORF">LX64_00423</name>
</gene>
<sequence length="129" mass="14415">MQIPKNAVNWVEIPVKDFERAKQFYNTIFQFDMPETNMGMNRMGFLLFDMQQGGVGAAIVQGADYISSQRGCLVYLNAGNDLSEVLDRIPNAGGKIELGKSPVSESQHLGYFAIFYDTEGNRLALHSME</sequence>
<dbReference type="CDD" id="cd07247">
    <property type="entry name" value="SgaA_N_like"/>
    <property type="match status" value="1"/>
</dbReference>
<dbReference type="EMBL" id="QLLL01000001">
    <property type="protein sequence ID" value="RAJ10816.1"/>
    <property type="molecule type" value="Genomic_DNA"/>
</dbReference>
<dbReference type="SUPFAM" id="SSF54593">
    <property type="entry name" value="Glyoxalase/Bleomycin resistance protein/Dihydroxybiphenyl dioxygenase"/>
    <property type="match status" value="1"/>
</dbReference>